<dbReference type="CDD" id="cd06186">
    <property type="entry name" value="NOX_Duox_like_FAD_NADP"/>
    <property type="match status" value="1"/>
</dbReference>
<feature type="transmembrane region" description="Helical" evidence="15">
    <location>
        <begin position="84"/>
        <end position="102"/>
    </location>
</feature>
<evidence type="ECO:0000256" key="12">
    <source>
        <dbReference type="ARBA" id="ARBA00023180"/>
    </source>
</evidence>
<feature type="region of interest" description="Disordered" evidence="14">
    <location>
        <begin position="491"/>
        <end position="541"/>
    </location>
</feature>
<name>A0AAV9MZZ1_9EURO</name>
<reference evidence="17 18" key="1">
    <citation type="submission" date="2023-08" db="EMBL/GenBank/DDBJ databases">
        <title>Black Yeasts Isolated from many extreme environments.</title>
        <authorList>
            <person name="Coleine C."/>
            <person name="Stajich J.E."/>
            <person name="Selbmann L."/>
        </authorList>
    </citation>
    <scope>NUCLEOTIDE SEQUENCE [LARGE SCALE GENOMIC DNA]</scope>
    <source>
        <strain evidence="17 18">CCFEE 5792</strain>
    </source>
</reference>
<keyword evidence="12" id="KW-0325">Glycoprotein</keyword>
<dbReference type="InterPro" id="IPR017938">
    <property type="entry name" value="Riboflavin_synthase-like_b-brl"/>
</dbReference>
<dbReference type="GO" id="GO:0006879">
    <property type="term" value="P:intracellular iron ion homeostasis"/>
    <property type="evidence" value="ECO:0007669"/>
    <property type="project" value="TreeGrafter"/>
</dbReference>
<feature type="transmembrane region" description="Helical" evidence="15">
    <location>
        <begin position="221"/>
        <end position="240"/>
    </location>
</feature>
<evidence type="ECO:0000256" key="3">
    <source>
        <dbReference type="ARBA" id="ARBA00012668"/>
    </source>
</evidence>
<dbReference type="InterPro" id="IPR039261">
    <property type="entry name" value="FNR_nucleotide-bd"/>
</dbReference>
<feature type="transmembrane region" description="Helical" evidence="15">
    <location>
        <begin position="156"/>
        <end position="179"/>
    </location>
</feature>
<evidence type="ECO:0000256" key="7">
    <source>
        <dbReference type="ARBA" id="ARBA00022982"/>
    </source>
</evidence>
<protein>
    <recommendedName>
        <fullName evidence="3">ferric-chelate reductase (NADPH)</fullName>
        <ecNumber evidence="3">1.16.1.9</ecNumber>
    </recommendedName>
</protein>
<feature type="domain" description="FAD-binding FR-type" evidence="16">
    <location>
        <begin position="263"/>
        <end position="375"/>
    </location>
</feature>
<evidence type="ECO:0000256" key="6">
    <source>
        <dbReference type="ARBA" id="ARBA00022692"/>
    </source>
</evidence>
<proteinExistence type="inferred from homology"/>
<keyword evidence="9" id="KW-0560">Oxidoreductase</keyword>
<dbReference type="InterPro" id="IPR013130">
    <property type="entry name" value="Fe3_Rdtase_TM_dom"/>
</dbReference>
<dbReference type="GO" id="GO:0005886">
    <property type="term" value="C:plasma membrane"/>
    <property type="evidence" value="ECO:0007669"/>
    <property type="project" value="UniProtKB-SubCell"/>
</dbReference>
<evidence type="ECO:0000256" key="9">
    <source>
        <dbReference type="ARBA" id="ARBA00023002"/>
    </source>
</evidence>
<accession>A0AAV9MZZ1</accession>
<evidence type="ECO:0000256" key="11">
    <source>
        <dbReference type="ARBA" id="ARBA00023136"/>
    </source>
</evidence>
<keyword evidence="4" id="KW-0813">Transport</keyword>
<comment type="subcellular location">
    <subcellularLocation>
        <location evidence="1">Cell membrane</location>
        <topology evidence="1">Multi-pass membrane protein</topology>
    </subcellularLocation>
</comment>
<evidence type="ECO:0000256" key="10">
    <source>
        <dbReference type="ARBA" id="ARBA00023065"/>
    </source>
</evidence>
<dbReference type="InterPro" id="IPR013112">
    <property type="entry name" value="FAD-bd_8"/>
</dbReference>
<keyword evidence="11 15" id="KW-0472">Membrane</keyword>
<feature type="transmembrane region" description="Helical" evidence="15">
    <location>
        <begin position="191"/>
        <end position="209"/>
    </location>
</feature>
<dbReference type="GO" id="GO:0052851">
    <property type="term" value="F:ferric-chelate reductase (NADPH) activity"/>
    <property type="evidence" value="ECO:0007669"/>
    <property type="project" value="UniProtKB-EC"/>
</dbReference>
<dbReference type="Gene3D" id="3.40.50.80">
    <property type="entry name" value="Nucleotide-binding domain of ferredoxin-NADP reductase (FNR) module"/>
    <property type="match status" value="1"/>
</dbReference>
<dbReference type="EMBL" id="JAVRRD010000031">
    <property type="protein sequence ID" value="KAK5046213.1"/>
    <property type="molecule type" value="Genomic_DNA"/>
</dbReference>
<keyword evidence="7" id="KW-0249">Electron transport</keyword>
<feature type="transmembrane region" description="Helical" evidence="15">
    <location>
        <begin position="25"/>
        <end position="42"/>
    </location>
</feature>
<evidence type="ECO:0000313" key="17">
    <source>
        <dbReference type="EMBL" id="KAK5046213.1"/>
    </source>
</evidence>
<dbReference type="PANTHER" id="PTHR32361:SF9">
    <property type="entry name" value="FERRIC REDUCTASE TRANSMEMBRANE COMPONENT 3-RELATED"/>
    <property type="match status" value="1"/>
</dbReference>
<keyword evidence="6 15" id="KW-0812">Transmembrane</keyword>
<evidence type="ECO:0000313" key="18">
    <source>
        <dbReference type="Proteomes" id="UP001358417"/>
    </source>
</evidence>
<evidence type="ECO:0000256" key="5">
    <source>
        <dbReference type="ARBA" id="ARBA00022475"/>
    </source>
</evidence>
<evidence type="ECO:0000259" key="16">
    <source>
        <dbReference type="PROSITE" id="PS51384"/>
    </source>
</evidence>
<comment type="caution">
    <text evidence="17">The sequence shown here is derived from an EMBL/GenBank/DDBJ whole genome shotgun (WGS) entry which is preliminary data.</text>
</comment>
<evidence type="ECO:0000256" key="8">
    <source>
        <dbReference type="ARBA" id="ARBA00022989"/>
    </source>
</evidence>
<dbReference type="Pfam" id="PF01794">
    <property type="entry name" value="Ferric_reduct"/>
    <property type="match status" value="1"/>
</dbReference>
<dbReference type="EC" id="1.16.1.9" evidence="3"/>
<evidence type="ECO:0000256" key="14">
    <source>
        <dbReference type="SAM" id="MobiDB-lite"/>
    </source>
</evidence>
<dbReference type="InterPro" id="IPR017927">
    <property type="entry name" value="FAD-bd_FR_type"/>
</dbReference>
<organism evidence="17 18">
    <name type="scientific">Exophiala bonariae</name>
    <dbReference type="NCBI Taxonomy" id="1690606"/>
    <lineage>
        <taxon>Eukaryota</taxon>
        <taxon>Fungi</taxon>
        <taxon>Dikarya</taxon>
        <taxon>Ascomycota</taxon>
        <taxon>Pezizomycotina</taxon>
        <taxon>Eurotiomycetes</taxon>
        <taxon>Chaetothyriomycetidae</taxon>
        <taxon>Chaetothyriales</taxon>
        <taxon>Herpotrichiellaceae</taxon>
        <taxon>Exophiala</taxon>
    </lineage>
</organism>
<evidence type="ECO:0000256" key="15">
    <source>
        <dbReference type="SAM" id="Phobius"/>
    </source>
</evidence>
<dbReference type="AlphaFoldDB" id="A0AAV9MZZ1"/>
<dbReference type="GO" id="GO:0006826">
    <property type="term" value="P:iron ion transport"/>
    <property type="evidence" value="ECO:0007669"/>
    <property type="project" value="TreeGrafter"/>
</dbReference>
<feature type="compositionally biased region" description="Basic and acidic residues" evidence="14">
    <location>
        <begin position="522"/>
        <end position="537"/>
    </location>
</feature>
<dbReference type="InterPro" id="IPR051410">
    <property type="entry name" value="Ferric/Cupric_Reductase"/>
</dbReference>
<dbReference type="Pfam" id="PF08030">
    <property type="entry name" value="NAD_binding_6"/>
    <property type="match status" value="1"/>
</dbReference>
<keyword evidence="8 15" id="KW-1133">Transmembrane helix</keyword>
<sequence>MAYLFLSLTTAQIEQRRKQLDQTGFYAWLTPIIILLAVYAYQKVISSENAQNPPAMQALTPLQTLKRRVSWTLNTTYIPEFGPLKVQLTGVVYVLWLLYLVFRNTGEDYMHLTKAFGHVAISQLPIQYLLSVKTAYSPITFATGLTHEKLNAYHRLLGRIIHGLLAAHAVMYMRFFIILDVLSKRIQHRDVRLGLAAFWAFNILGLLAVPPIRKRVYYKLFYRSHVALSAFVVPLLFFHVSYTQKYMLQAGVIWVVGGAMRGRASTKARVTCRQVQGTDLIEVSVAIDDKASPLLRATPGQHVYIQHKTFGPKNPFSIVDASHSPNSEKSTGNITLVVRNLKGPQTGFLAALATDKRSGGHEISIEGPYGESGQYLQRLLSTSGSEDTSTSNHQIVLVAGGVGATYTLPIYQALLRAGTGKGTGGVKFIWLVRSLDDTQWAHPILETLVDPVDIDIYVTRRTRSRDDEARRHETFSRPLFNKPGVTLHFSPQEGSRPTISSIVGPVLSSSSSPGPDPTASRTVERGERHMPRSHDGNGKLTVLSCGPPALVRDLRREVGRHVALYGRDVEFFEEQFGFGGS</sequence>
<keyword evidence="5" id="KW-1003">Cell membrane</keyword>
<dbReference type="Gene3D" id="2.40.30.10">
    <property type="entry name" value="Translation factors"/>
    <property type="match status" value="1"/>
</dbReference>
<dbReference type="GeneID" id="89976519"/>
<comment type="similarity">
    <text evidence="2">Belongs to the ferric reductase (FRE) family.</text>
</comment>
<dbReference type="SFLD" id="SFLDG01168">
    <property type="entry name" value="Ferric_reductase_subgroup_(FRE"/>
    <property type="match status" value="1"/>
</dbReference>
<dbReference type="PROSITE" id="PS51384">
    <property type="entry name" value="FAD_FR"/>
    <property type="match status" value="1"/>
</dbReference>
<dbReference type="GO" id="GO:0015677">
    <property type="term" value="P:copper ion import"/>
    <property type="evidence" value="ECO:0007669"/>
    <property type="project" value="TreeGrafter"/>
</dbReference>
<dbReference type="PANTHER" id="PTHR32361">
    <property type="entry name" value="FERRIC/CUPRIC REDUCTASE TRANSMEMBRANE COMPONENT"/>
    <property type="match status" value="1"/>
</dbReference>
<dbReference type="SUPFAM" id="SSF63380">
    <property type="entry name" value="Riboflavin synthase domain-like"/>
    <property type="match status" value="1"/>
</dbReference>
<dbReference type="SUPFAM" id="SSF52343">
    <property type="entry name" value="Ferredoxin reductase-like, C-terminal NADP-linked domain"/>
    <property type="match status" value="1"/>
</dbReference>
<keyword evidence="18" id="KW-1185">Reference proteome</keyword>
<evidence type="ECO:0000256" key="4">
    <source>
        <dbReference type="ARBA" id="ARBA00022448"/>
    </source>
</evidence>
<feature type="compositionally biased region" description="Low complexity" evidence="14">
    <location>
        <begin position="499"/>
        <end position="513"/>
    </location>
</feature>
<dbReference type="RefSeq" id="XP_064701807.1">
    <property type="nucleotide sequence ID" value="XM_064851902.1"/>
</dbReference>
<comment type="catalytic activity">
    <reaction evidence="13">
        <text>2 a Fe(II)-siderophore + NADP(+) + H(+) = 2 a Fe(III)-siderophore + NADPH</text>
        <dbReference type="Rhea" id="RHEA:28795"/>
        <dbReference type="Rhea" id="RHEA-COMP:11342"/>
        <dbReference type="Rhea" id="RHEA-COMP:11344"/>
        <dbReference type="ChEBI" id="CHEBI:15378"/>
        <dbReference type="ChEBI" id="CHEBI:29033"/>
        <dbReference type="ChEBI" id="CHEBI:29034"/>
        <dbReference type="ChEBI" id="CHEBI:57783"/>
        <dbReference type="ChEBI" id="CHEBI:58349"/>
        <dbReference type="EC" id="1.16.1.9"/>
    </reaction>
</comment>
<keyword evidence="10" id="KW-0406">Ion transport</keyword>
<dbReference type="Pfam" id="PF08022">
    <property type="entry name" value="FAD_binding_8"/>
    <property type="match status" value="1"/>
</dbReference>
<evidence type="ECO:0000256" key="1">
    <source>
        <dbReference type="ARBA" id="ARBA00004651"/>
    </source>
</evidence>
<dbReference type="InterPro" id="IPR013121">
    <property type="entry name" value="Fe_red_NAD-bd_6"/>
</dbReference>
<evidence type="ECO:0000256" key="13">
    <source>
        <dbReference type="ARBA" id="ARBA00048483"/>
    </source>
</evidence>
<gene>
    <name evidence="17" type="ORF">LTR84_008356</name>
</gene>
<dbReference type="Proteomes" id="UP001358417">
    <property type="component" value="Unassembled WGS sequence"/>
</dbReference>
<dbReference type="SFLD" id="SFLDS00052">
    <property type="entry name" value="Ferric_Reductase_Domain"/>
    <property type="match status" value="1"/>
</dbReference>
<evidence type="ECO:0000256" key="2">
    <source>
        <dbReference type="ARBA" id="ARBA00006278"/>
    </source>
</evidence>